<keyword evidence="2" id="KW-1133">Transmembrane helix</keyword>
<protein>
    <submittedName>
        <fullName evidence="4">Uncharacterized protein</fullName>
    </submittedName>
</protein>
<evidence type="ECO:0000256" key="1">
    <source>
        <dbReference type="ARBA" id="ARBA00022729"/>
    </source>
</evidence>
<dbReference type="Pfam" id="PF00399">
    <property type="entry name" value="PIR"/>
    <property type="match status" value="1"/>
</dbReference>
<comment type="caution">
    <text evidence="4">The sequence shown here is derived from an EMBL/GenBank/DDBJ whole genome shotgun (WGS) entry which is preliminary data.</text>
</comment>
<name>A0ABQ9P8R4_9PEZI</name>
<dbReference type="PROSITE" id="PS50256">
    <property type="entry name" value="PIR_REPEAT_2"/>
    <property type="match status" value="1"/>
</dbReference>
<dbReference type="InterPro" id="IPR000420">
    <property type="entry name" value="Yeast_PIR_rpt"/>
</dbReference>
<evidence type="ECO:0000256" key="3">
    <source>
        <dbReference type="SAM" id="SignalP"/>
    </source>
</evidence>
<evidence type="ECO:0000313" key="4">
    <source>
        <dbReference type="EMBL" id="KAJ9669278.1"/>
    </source>
</evidence>
<keyword evidence="5" id="KW-1185">Reference proteome</keyword>
<gene>
    <name evidence="4" type="ORF">H2201_000630</name>
</gene>
<dbReference type="Proteomes" id="UP001172684">
    <property type="component" value="Unassembled WGS sequence"/>
</dbReference>
<feature type="chain" id="PRO_5045596296" evidence="3">
    <location>
        <begin position="20"/>
        <end position="243"/>
    </location>
</feature>
<keyword evidence="2" id="KW-0812">Transmembrane</keyword>
<keyword evidence="2" id="KW-0472">Membrane</keyword>
<sequence>MHSAAYLALFAAAAGTALAQNPSNFDADTAPRAYSEEIYTTVTDAVSQIGDGQIQAPYYAEATTTTTAVDVTSAAAIAEETTAITLTADVPASVSSALAELASIVSAASTDTQIFSILPVTNVSILPVETVTTSLPAETTVIASPTGNYANTTVAVPTSAVATTPVLITPQPSTLSVSSRGPLTITSTAVEGGTATTRVGTSAGSATTASPAVQTDNAAIAVVGGGVGVVGWLALVAGGFLLA</sequence>
<feature type="transmembrane region" description="Helical" evidence="2">
    <location>
        <begin position="218"/>
        <end position="242"/>
    </location>
</feature>
<evidence type="ECO:0000313" key="5">
    <source>
        <dbReference type="Proteomes" id="UP001172684"/>
    </source>
</evidence>
<keyword evidence="1 3" id="KW-0732">Signal</keyword>
<evidence type="ECO:0000256" key="2">
    <source>
        <dbReference type="SAM" id="Phobius"/>
    </source>
</evidence>
<dbReference type="EMBL" id="JAPDRL010000003">
    <property type="protein sequence ID" value="KAJ9669278.1"/>
    <property type="molecule type" value="Genomic_DNA"/>
</dbReference>
<accession>A0ABQ9P8R4</accession>
<feature type="signal peptide" evidence="3">
    <location>
        <begin position="1"/>
        <end position="19"/>
    </location>
</feature>
<organism evidence="4 5">
    <name type="scientific">Coniosporium apollinis</name>
    <dbReference type="NCBI Taxonomy" id="61459"/>
    <lineage>
        <taxon>Eukaryota</taxon>
        <taxon>Fungi</taxon>
        <taxon>Dikarya</taxon>
        <taxon>Ascomycota</taxon>
        <taxon>Pezizomycotina</taxon>
        <taxon>Dothideomycetes</taxon>
        <taxon>Dothideomycetes incertae sedis</taxon>
        <taxon>Coniosporium</taxon>
    </lineage>
</organism>
<reference evidence="4" key="1">
    <citation type="submission" date="2022-10" db="EMBL/GenBank/DDBJ databases">
        <title>Culturing micro-colonial fungi from biological soil crusts in the Mojave desert and describing Neophaeococcomyces mojavensis, and introducing the new genera and species Taxawa tesnikishii.</title>
        <authorList>
            <person name="Kurbessoian T."/>
            <person name="Stajich J.E."/>
        </authorList>
    </citation>
    <scope>NUCLEOTIDE SEQUENCE</scope>
    <source>
        <strain evidence="4">TK_1</strain>
    </source>
</reference>
<proteinExistence type="predicted"/>